<dbReference type="PANTHER" id="PTHR34406:SF1">
    <property type="entry name" value="PROTEIN YCEI"/>
    <property type="match status" value="1"/>
</dbReference>
<evidence type="ECO:0000256" key="1">
    <source>
        <dbReference type="SAM" id="SignalP"/>
    </source>
</evidence>
<dbReference type="Gene3D" id="2.40.128.110">
    <property type="entry name" value="Lipid/polyisoprenoid-binding, YceI-like"/>
    <property type="match status" value="1"/>
</dbReference>
<keyword evidence="1" id="KW-0732">Signal</keyword>
<comment type="caution">
    <text evidence="3">The sequence shown here is derived from an EMBL/GenBank/DDBJ whole genome shotgun (WGS) entry which is preliminary data.</text>
</comment>
<dbReference type="AlphaFoldDB" id="A0A3M8T5J4"/>
<dbReference type="OrthoDB" id="1247465at2"/>
<evidence type="ECO:0000313" key="3">
    <source>
        <dbReference type="EMBL" id="RNF86012.1"/>
    </source>
</evidence>
<evidence type="ECO:0000313" key="4">
    <source>
        <dbReference type="Proteomes" id="UP000267049"/>
    </source>
</evidence>
<sequence length="191" mass="20258">MSFERSALKLSAVVLSSALALAAMPAAAGNYVQAAGSSLTFATHYQGEVFTGRFPAFTTRLSFDPKQLAGAKLDVTIPLAGTTTANAERDETLLGAEFFSARSFPQARFVATRFRSLGGNQYAADGTMSLRGVDKPVTLTFTWTDGPRPMLTGKATVRRLDFNVGGGEWADTALIPNEVAVSTRVVFTPAP</sequence>
<dbReference type="Proteomes" id="UP000267049">
    <property type="component" value="Unassembled WGS sequence"/>
</dbReference>
<keyword evidence="4" id="KW-1185">Reference proteome</keyword>
<dbReference type="PANTHER" id="PTHR34406">
    <property type="entry name" value="PROTEIN YCEI"/>
    <property type="match status" value="1"/>
</dbReference>
<dbReference type="SUPFAM" id="SSF101874">
    <property type="entry name" value="YceI-like"/>
    <property type="match status" value="1"/>
</dbReference>
<reference evidence="3 4" key="1">
    <citation type="submission" date="2018-11" db="EMBL/GenBank/DDBJ databases">
        <title>Lysobacter cryohumiis sp. nov., isolated from soil in the Tianshan Mountains, Xinjiang, China.</title>
        <authorList>
            <person name="Luo Y."/>
            <person name="Sheng H."/>
        </authorList>
    </citation>
    <scope>NUCLEOTIDE SEQUENCE [LARGE SCALE GENOMIC DNA]</scope>
    <source>
        <strain evidence="3 4">ZS60</strain>
    </source>
</reference>
<dbReference type="SMART" id="SM00867">
    <property type="entry name" value="YceI"/>
    <property type="match status" value="1"/>
</dbReference>
<dbReference type="EMBL" id="RIBS01000001">
    <property type="protein sequence ID" value="RNF86012.1"/>
    <property type="molecule type" value="Genomic_DNA"/>
</dbReference>
<feature type="domain" description="Lipid/polyisoprenoid-binding YceI-like" evidence="2">
    <location>
        <begin position="30"/>
        <end position="188"/>
    </location>
</feature>
<dbReference type="Pfam" id="PF04264">
    <property type="entry name" value="YceI"/>
    <property type="match status" value="1"/>
</dbReference>
<feature type="signal peptide" evidence="1">
    <location>
        <begin position="1"/>
        <end position="22"/>
    </location>
</feature>
<organism evidence="3 4">
    <name type="scientific">Montanilutibacter psychrotolerans</name>
    <dbReference type="NCBI Taxonomy" id="1327343"/>
    <lineage>
        <taxon>Bacteria</taxon>
        <taxon>Pseudomonadati</taxon>
        <taxon>Pseudomonadota</taxon>
        <taxon>Gammaproteobacteria</taxon>
        <taxon>Lysobacterales</taxon>
        <taxon>Lysobacteraceae</taxon>
        <taxon>Montanilutibacter</taxon>
    </lineage>
</organism>
<name>A0A3M8T5J4_9GAMM</name>
<evidence type="ECO:0000259" key="2">
    <source>
        <dbReference type="SMART" id="SM00867"/>
    </source>
</evidence>
<gene>
    <name evidence="3" type="ORF">EER27_00825</name>
</gene>
<dbReference type="InterPro" id="IPR007372">
    <property type="entry name" value="Lipid/polyisoprenoid-bd_YceI"/>
</dbReference>
<dbReference type="RefSeq" id="WP_123086134.1">
    <property type="nucleotide sequence ID" value="NZ_RIBS01000001.1"/>
</dbReference>
<protein>
    <submittedName>
        <fullName evidence="3">YceI family protein</fullName>
    </submittedName>
</protein>
<accession>A0A3M8T5J4</accession>
<feature type="chain" id="PRO_5018013105" evidence="1">
    <location>
        <begin position="23"/>
        <end position="191"/>
    </location>
</feature>
<proteinExistence type="predicted"/>
<dbReference type="InterPro" id="IPR036761">
    <property type="entry name" value="TTHA0802/YceI-like_sf"/>
</dbReference>